<dbReference type="NCBIfam" id="NF008745">
    <property type="entry name" value="PRK11778.1"/>
    <property type="match status" value="1"/>
</dbReference>
<dbReference type="GO" id="GO:0005886">
    <property type="term" value="C:plasma membrane"/>
    <property type="evidence" value="ECO:0007669"/>
    <property type="project" value="UniProtKB-SubCell"/>
</dbReference>
<gene>
    <name evidence="14" type="ORF">EV696_102333</name>
</gene>
<dbReference type="Gene3D" id="6.20.330.10">
    <property type="match status" value="1"/>
</dbReference>
<comment type="subcellular location">
    <subcellularLocation>
        <location evidence="1">Cell membrane</location>
    </subcellularLocation>
</comment>
<evidence type="ECO:0000256" key="3">
    <source>
        <dbReference type="ARBA" id="ARBA00022475"/>
    </source>
</evidence>
<evidence type="ECO:0000256" key="7">
    <source>
        <dbReference type="ARBA" id="ARBA00022825"/>
    </source>
</evidence>
<keyword evidence="15" id="KW-1185">Reference proteome</keyword>
<dbReference type="Pfam" id="PF01343">
    <property type="entry name" value="Peptidase_S49"/>
    <property type="match status" value="1"/>
</dbReference>
<evidence type="ECO:0000313" key="14">
    <source>
        <dbReference type="EMBL" id="TDQ50650.1"/>
    </source>
</evidence>
<feature type="domain" description="Peptidase S49" evidence="12">
    <location>
        <begin position="192"/>
        <end position="334"/>
    </location>
</feature>
<evidence type="ECO:0000256" key="8">
    <source>
        <dbReference type="ARBA" id="ARBA00022989"/>
    </source>
</evidence>
<comment type="caution">
    <text evidence="14">The sequence shown here is derived from an EMBL/GenBank/DDBJ whole genome shotgun (WGS) entry which is preliminary data.</text>
</comment>
<dbReference type="GO" id="GO:0006508">
    <property type="term" value="P:proteolysis"/>
    <property type="evidence" value="ECO:0007669"/>
    <property type="project" value="UniProtKB-KW"/>
</dbReference>
<keyword evidence="3" id="KW-1003">Cell membrane</keyword>
<evidence type="ECO:0000256" key="5">
    <source>
        <dbReference type="ARBA" id="ARBA00022692"/>
    </source>
</evidence>
<feature type="transmembrane region" description="Helical" evidence="11">
    <location>
        <begin position="7"/>
        <end position="29"/>
    </location>
</feature>
<dbReference type="OrthoDB" id="5614232at2"/>
<dbReference type="InterPro" id="IPR029045">
    <property type="entry name" value="ClpP/crotonase-like_dom_sf"/>
</dbReference>
<dbReference type="AlphaFoldDB" id="A0A4R6UTS3"/>
<keyword evidence="5 11" id="KW-0812">Transmembrane</keyword>
<dbReference type="Proteomes" id="UP000295375">
    <property type="component" value="Unassembled WGS sequence"/>
</dbReference>
<keyword evidence="6" id="KW-0378">Hydrolase</keyword>
<dbReference type="Pfam" id="PF08496">
    <property type="entry name" value="Peptidase_S49_N"/>
    <property type="match status" value="1"/>
</dbReference>
<dbReference type="SUPFAM" id="SSF52096">
    <property type="entry name" value="ClpP/crotonase"/>
    <property type="match status" value="1"/>
</dbReference>
<evidence type="ECO:0000256" key="6">
    <source>
        <dbReference type="ARBA" id="ARBA00022801"/>
    </source>
</evidence>
<dbReference type="Gene3D" id="3.90.226.10">
    <property type="entry name" value="2-enoyl-CoA Hydratase, Chain A, domain 1"/>
    <property type="match status" value="1"/>
</dbReference>
<accession>A0A4R6UTS3</accession>
<dbReference type="InterPro" id="IPR002142">
    <property type="entry name" value="Peptidase_S49"/>
</dbReference>
<dbReference type="GO" id="GO:0004252">
    <property type="term" value="F:serine-type endopeptidase activity"/>
    <property type="evidence" value="ECO:0007669"/>
    <property type="project" value="InterPro"/>
</dbReference>
<evidence type="ECO:0000256" key="11">
    <source>
        <dbReference type="SAM" id="Phobius"/>
    </source>
</evidence>
<feature type="compositionally biased region" description="Acidic residues" evidence="10">
    <location>
        <begin position="103"/>
        <end position="125"/>
    </location>
</feature>
<dbReference type="PANTHER" id="PTHR42987">
    <property type="entry name" value="PEPTIDASE S49"/>
    <property type="match status" value="1"/>
</dbReference>
<dbReference type="InterPro" id="IPR047272">
    <property type="entry name" value="S49_SppA_C"/>
</dbReference>
<evidence type="ECO:0000313" key="15">
    <source>
        <dbReference type="Proteomes" id="UP000295375"/>
    </source>
</evidence>
<evidence type="ECO:0000256" key="10">
    <source>
        <dbReference type="SAM" id="MobiDB-lite"/>
    </source>
</evidence>
<dbReference type="EMBL" id="SNYM01000002">
    <property type="protein sequence ID" value="TDQ50650.1"/>
    <property type="molecule type" value="Genomic_DNA"/>
</dbReference>
<organism evidence="14 15">
    <name type="scientific">Permianibacter aggregans</name>
    <dbReference type="NCBI Taxonomy" id="1510150"/>
    <lineage>
        <taxon>Bacteria</taxon>
        <taxon>Pseudomonadati</taxon>
        <taxon>Pseudomonadota</taxon>
        <taxon>Gammaproteobacteria</taxon>
        <taxon>Pseudomonadales</taxon>
        <taxon>Pseudomonadaceae</taxon>
        <taxon>Permianibacter</taxon>
    </lineage>
</organism>
<dbReference type="RefSeq" id="WP_133587997.1">
    <property type="nucleotide sequence ID" value="NZ_CP037953.1"/>
</dbReference>
<dbReference type="PANTHER" id="PTHR42987:SF4">
    <property type="entry name" value="PROTEASE SOHB-RELATED"/>
    <property type="match status" value="1"/>
</dbReference>
<protein>
    <submittedName>
        <fullName evidence="14">Inner membrane peptidase</fullName>
    </submittedName>
</protein>
<evidence type="ECO:0000259" key="13">
    <source>
        <dbReference type="Pfam" id="PF08496"/>
    </source>
</evidence>
<evidence type="ECO:0000259" key="12">
    <source>
        <dbReference type="Pfam" id="PF01343"/>
    </source>
</evidence>
<evidence type="ECO:0000256" key="2">
    <source>
        <dbReference type="ARBA" id="ARBA00008683"/>
    </source>
</evidence>
<keyword evidence="4" id="KW-0645">Protease</keyword>
<dbReference type="CDD" id="cd07023">
    <property type="entry name" value="S49_Sppa_N_C"/>
    <property type="match status" value="1"/>
</dbReference>
<keyword evidence="9 11" id="KW-0472">Membrane</keyword>
<evidence type="ECO:0000256" key="4">
    <source>
        <dbReference type="ARBA" id="ARBA00022670"/>
    </source>
</evidence>
<evidence type="ECO:0000256" key="9">
    <source>
        <dbReference type="ARBA" id="ARBA00023136"/>
    </source>
</evidence>
<keyword evidence="8 11" id="KW-1133">Transmembrane helix</keyword>
<keyword evidence="7" id="KW-0720">Serine protease</keyword>
<dbReference type="InterPro" id="IPR013703">
    <property type="entry name" value="Peptidase_S49_N_proteobac"/>
</dbReference>
<proteinExistence type="inferred from homology"/>
<comment type="similarity">
    <text evidence="2">Belongs to the peptidase S49 family.</text>
</comment>
<feature type="domain" description="Peptidase S49 N-terminal proteobacteria" evidence="13">
    <location>
        <begin position="3"/>
        <end position="189"/>
    </location>
</feature>
<reference evidence="14 15" key="1">
    <citation type="submission" date="2019-03" db="EMBL/GenBank/DDBJ databases">
        <title>Genomic Encyclopedia of Type Strains, Phase IV (KMG-IV): sequencing the most valuable type-strain genomes for metagenomic binning, comparative biology and taxonomic classification.</title>
        <authorList>
            <person name="Goeker M."/>
        </authorList>
    </citation>
    <scope>NUCLEOTIDE SEQUENCE [LARGE SCALE GENOMIC DNA]</scope>
    <source>
        <strain evidence="14 15">DSM 103792</strain>
    </source>
</reference>
<sequence>MQFLTEYGLFLAKVITIVFAILMIIGAIARSRHRHHAPDAPGEIEVRNLSDEYKDLKDTMQIEVLDAEAYKVLRKAEEKKEKAEAKEKKKAAKLLKKKVAEQLADDADDTSSESDAADTDDDEEEPSRKPRMFVLNFIGDMEASSVHCLREEVTAILSIAEPEHGDEVVLRLDSPGGVVHGYGHAAAQLQRLRDAEIPLTVSVDEVAASGGYMMACVADKIIAAPFAIVGSIGVIAELPNFNRLMKRFDIDYEQHTAGQFKRTLSVFGPNSDEGRRKFQQELEDTHVLFKAFVSHYRPKLELDKVATGEHWYGSQAVSLQLVDELKTSDAYLLEHYESHDVFEVNYEFKKSLADKLSLASFLTLDRLMKAWYQRLSNRNNFVR</sequence>
<evidence type="ECO:0000256" key="1">
    <source>
        <dbReference type="ARBA" id="ARBA00004236"/>
    </source>
</evidence>
<feature type="region of interest" description="Disordered" evidence="10">
    <location>
        <begin position="101"/>
        <end position="130"/>
    </location>
</feature>
<name>A0A4R6UTS3_9GAMM</name>